<keyword evidence="3" id="KW-1185">Reference proteome</keyword>
<proteinExistence type="predicted"/>
<gene>
    <name evidence="2" type="ORF">BU26DRAFT_595100</name>
</gene>
<sequence length="524" mass="58701">MACRIDRAGESDADLYDGIDDRDQELANLRQEVQRLQLEVNVARFNNDEAAMKKEADEWRARFQEEYNKVQHILRLNLKQGESIHDMELANDHLRRQLEDQEEQLECFKARLNTAAAANFEQCQLTTESTQLREDLVAKGKEIMGLKTRVSHMANKIIAAEKKGRAAEALQVNVNRLQAEKNELEEVIKVKIPGLEQTNRQLQAELGTHHSASSILSKGSGKLAELANARVVEAEAEITDLKERLKIAEAEAVARVASQDYSEALESQNKLLHSKIAAAVREFKAKDALIKHWEHEAKQREQQVAEIEIWRGEQEMVNGVEERSVEHPPIIPTPAEREPRELFVAPGIATSPIEPIAVPQKLGFAFAAQGLEPIPIEPSVTSTAVQTSPLHEDINITINIDPGDRKNWMLLQRMQAALSKESDLQIFGPPQLVRELTRKMEELQMDHAAKAAKVEELRKALVSQAKEIGRLEKNHCTVATHRNLADELIAKDAQIAMQGSLLGSYGQSLARLRRAQKDLGVIGA</sequence>
<protein>
    <submittedName>
        <fullName evidence="2">Uncharacterized protein</fullName>
    </submittedName>
</protein>
<dbReference type="EMBL" id="ML987195">
    <property type="protein sequence ID" value="KAF2249326.1"/>
    <property type="molecule type" value="Genomic_DNA"/>
</dbReference>
<organism evidence="2 3">
    <name type="scientific">Trematosphaeria pertusa</name>
    <dbReference type="NCBI Taxonomy" id="390896"/>
    <lineage>
        <taxon>Eukaryota</taxon>
        <taxon>Fungi</taxon>
        <taxon>Dikarya</taxon>
        <taxon>Ascomycota</taxon>
        <taxon>Pezizomycotina</taxon>
        <taxon>Dothideomycetes</taxon>
        <taxon>Pleosporomycetidae</taxon>
        <taxon>Pleosporales</taxon>
        <taxon>Massarineae</taxon>
        <taxon>Trematosphaeriaceae</taxon>
        <taxon>Trematosphaeria</taxon>
    </lineage>
</organism>
<evidence type="ECO:0000313" key="2">
    <source>
        <dbReference type="EMBL" id="KAF2249326.1"/>
    </source>
</evidence>
<evidence type="ECO:0000256" key="1">
    <source>
        <dbReference type="SAM" id="Coils"/>
    </source>
</evidence>
<feature type="coiled-coil region" evidence="1">
    <location>
        <begin position="84"/>
        <end position="118"/>
    </location>
</feature>
<dbReference type="RefSeq" id="XP_033684330.1">
    <property type="nucleotide sequence ID" value="XM_033834927.1"/>
</dbReference>
<feature type="coiled-coil region" evidence="1">
    <location>
        <begin position="433"/>
        <end position="474"/>
    </location>
</feature>
<keyword evidence="1" id="KW-0175">Coiled coil</keyword>
<accession>A0A6A6IFZ7</accession>
<dbReference type="OrthoDB" id="3797115at2759"/>
<reference evidence="2" key="1">
    <citation type="journal article" date="2020" name="Stud. Mycol.">
        <title>101 Dothideomycetes genomes: a test case for predicting lifestyles and emergence of pathogens.</title>
        <authorList>
            <person name="Haridas S."/>
            <person name="Albert R."/>
            <person name="Binder M."/>
            <person name="Bloem J."/>
            <person name="Labutti K."/>
            <person name="Salamov A."/>
            <person name="Andreopoulos B."/>
            <person name="Baker S."/>
            <person name="Barry K."/>
            <person name="Bills G."/>
            <person name="Bluhm B."/>
            <person name="Cannon C."/>
            <person name="Castanera R."/>
            <person name="Culley D."/>
            <person name="Daum C."/>
            <person name="Ezra D."/>
            <person name="Gonzalez J."/>
            <person name="Henrissat B."/>
            <person name="Kuo A."/>
            <person name="Liang C."/>
            <person name="Lipzen A."/>
            <person name="Lutzoni F."/>
            <person name="Magnuson J."/>
            <person name="Mondo S."/>
            <person name="Nolan M."/>
            <person name="Ohm R."/>
            <person name="Pangilinan J."/>
            <person name="Park H.-J."/>
            <person name="Ramirez L."/>
            <person name="Alfaro M."/>
            <person name="Sun H."/>
            <person name="Tritt A."/>
            <person name="Yoshinaga Y."/>
            <person name="Zwiers L.-H."/>
            <person name="Turgeon B."/>
            <person name="Goodwin S."/>
            <person name="Spatafora J."/>
            <person name="Crous P."/>
            <person name="Grigoriev I."/>
        </authorList>
    </citation>
    <scope>NUCLEOTIDE SEQUENCE</scope>
    <source>
        <strain evidence="2">CBS 122368</strain>
    </source>
</reference>
<feature type="coiled-coil region" evidence="1">
    <location>
        <begin position="224"/>
        <end position="251"/>
    </location>
</feature>
<dbReference type="GeneID" id="54588257"/>
<evidence type="ECO:0000313" key="3">
    <source>
        <dbReference type="Proteomes" id="UP000800094"/>
    </source>
</evidence>
<dbReference type="Proteomes" id="UP000800094">
    <property type="component" value="Unassembled WGS sequence"/>
</dbReference>
<feature type="coiled-coil region" evidence="1">
    <location>
        <begin position="160"/>
        <end position="187"/>
    </location>
</feature>
<dbReference type="AlphaFoldDB" id="A0A6A6IFZ7"/>
<feature type="coiled-coil region" evidence="1">
    <location>
        <begin position="19"/>
        <end position="46"/>
    </location>
</feature>
<name>A0A6A6IFZ7_9PLEO</name>